<gene>
    <name evidence="1" type="ORF">GCM10023082_04370</name>
</gene>
<comment type="caution">
    <text evidence="1">The sequence shown here is derived from an EMBL/GenBank/DDBJ whole genome shotgun (WGS) entry which is preliminary data.</text>
</comment>
<dbReference type="RefSeq" id="WP_345640294.1">
    <property type="nucleotide sequence ID" value="NZ_BAABEP010000002.1"/>
</dbReference>
<sequence length="127" mass="13792">MFLADLPAGAIVWTGSVITAVEARELREGDLLNVGGTTVTVTGADHHGLPGMARVPVSYRPHDNDTVSVERWTMPGTSRFTPLQLLRSEHVECGLCEPGTNSHDVLIDRVTHGWVQSWVCAAHLELP</sequence>
<organism evidence="1 2">
    <name type="scientific">Streptomyces tremellae</name>
    <dbReference type="NCBI Taxonomy" id="1124239"/>
    <lineage>
        <taxon>Bacteria</taxon>
        <taxon>Bacillati</taxon>
        <taxon>Actinomycetota</taxon>
        <taxon>Actinomycetes</taxon>
        <taxon>Kitasatosporales</taxon>
        <taxon>Streptomycetaceae</taxon>
        <taxon>Streptomyces</taxon>
    </lineage>
</organism>
<keyword evidence="2" id="KW-1185">Reference proteome</keyword>
<evidence type="ECO:0000313" key="2">
    <source>
        <dbReference type="Proteomes" id="UP001499884"/>
    </source>
</evidence>
<protein>
    <submittedName>
        <fullName evidence="1">Uncharacterized protein</fullName>
    </submittedName>
</protein>
<evidence type="ECO:0000313" key="1">
    <source>
        <dbReference type="EMBL" id="GAA3709557.1"/>
    </source>
</evidence>
<reference evidence="2" key="1">
    <citation type="journal article" date="2019" name="Int. J. Syst. Evol. Microbiol.">
        <title>The Global Catalogue of Microorganisms (GCM) 10K type strain sequencing project: providing services to taxonomists for standard genome sequencing and annotation.</title>
        <authorList>
            <consortium name="The Broad Institute Genomics Platform"/>
            <consortium name="The Broad Institute Genome Sequencing Center for Infectious Disease"/>
            <person name="Wu L."/>
            <person name="Ma J."/>
        </authorList>
    </citation>
    <scope>NUCLEOTIDE SEQUENCE [LARGE SCALE GENOMIC DNA]</scope>
    <source>
        <strain evidence="2">JCM 30846</strain>
    </source>
</reference>
<dbReference type="EMBL" id="BAABEP010000002">
    <property type="protein sequence ID" value="GAA3709557.1"/>
    <property type="molecule type" value="Genomic_DNA"/>
</dbReference>
<dbReference type="Proteomes" id="UP001499884">
    <property type="component" value="Unassembled WGS sequence"/>
</dbReference>
<proteinExistence type="predicted"/>
<accession>A0ABP7DVP6</accession>
<name>A0ABP7DVP6_9ACTN</name>